<evidence type="ECO:0008006" key="3">
    <source>
        <dbReference type="Google" id="ProtNLM"/>
    </source>
</evidence>
<evidence type="ECO:0000313" key="2">
    <source>
        <dbReference type="Proteomes" id="UP000542813"/>
    </source>
</evidence>
<comment type="caution">
    <text evidence="1">The sequence shown here is derived from an EMBL/GenBank/DDBJ whole genome shotgun (WGS) entry which is preliminary data.</text>
</comment>
<dbReference type="InterPro" id="IPR036390">
    <property type="entry name" value="WH_DNA-bd_sf"/>
</dbReference>
<dbReference type="AlphaFoldDB" id="A0A7W9GS59"/>
<protein>
    <recommendedName>
        <fullName evidence="3">Transcriptional regulator</fullName>
    </recommendedName>
</protein>
<name>A0A7W9GS59_9ACTN</name>
<organism evidence="1 2">
    <name type="scientific">Jiangella mangrovi</name>
    <dbReference type="NCBI Taxonomy" id="1524084"/>
    <lineage>
        <taxon>Bacteria</taxon>
        <taxon>Bacillati</taxon>
        <taxon>Actinomycetota</taxon>
        <taxon>Actinomycetes</taxon>
        <taxon>Jiangellales</taxon>
        <taxon>Jiangellaceae</taxon>
        <taxon>Jiangella</taxon>
    </lineage>
</organism>
<keyword evidence="2" id="KW-1185">Reference proteome</keyword>
<evidence type="ECO:0000313" key="1">
    <source>
        <dbReference type="EMBL" id="MBB5789060.1"/>
    </source>
</evidence>
<dbReference type="SUPFAM" id="SSF46785">
    <property type="entry name" value="Winged helix' DNA-binding domain"/>
    <property type="match status" value="1"/>
</dbReference>
<gene>
    <name evidence="1" type="ORF">HD601_003635</name>
</gene>
<dbReference type="RefSeq" id="WP_184824168.1">
    <property type="nucleotide sequence ID" value="NZ_JACHMM010000001.1"/>
</dbReference>
<reference evidence="1 2" key="1">
    <citation type="submission" date="2020-08" db="EMBL/GenBank/DDBJ databases">
        <title>Sequencing the genomes of 1000 actinobacteria strains.</title>
        <authorList>
            <person name="Klenk H.-P."/>
        </authorList>
    </citation>
    <scope>NUCLEOTIDE SEQUENCE [LARGE SCALE GENOMIC DNA]</scope>
    <source>
        <strain evidence="1 2">DSM 102122</strain>
    </source>
</reference>
<dbReference type="EMBL" id="JACHMM010000001">
    <property type="protein sequence ID" value="MBB5789060.1"/>
    <property type="molecule type" value="Genomic_DNA"/>
</dbReference>
<accession>A0A7W9GS59</accession>
<dbReference type="Proteomes" id="UP000542813">
    <property type="component" value="Unassembled WGS sequence"/>
</dbReference>
<sequence>MDTSIGVVGPHDLVGDVAAVCAEQAGVRAVPFPYDHETAAPGLVAAHAPEVDAWLFTGVVPYTLTQSTLTRPAVYVDYSGSTLLQALVWLLREGRDVTRISVDTLEPAQVRGTLAEAGVPTAEVRALPYRAGTTAADFAAFHRRHAGRTAGAVAVTCLASVHDELAGELPVLRLAPSPQSVRVALRQLLLTAAGQIQEDAQLALGLVEIDPAGLDDLAREAALLGGAVASTADGSALIVTTRGPLHGATQAFTALPLLHRLGDRHDVVRIGFGLGHSGAEAERLARRALARARSHGDVAAVVSSRNDLDIVLETVRPAASGDEVGAAHPAGGADGVRQSRAVVASRVGLSVATLDRLRDLATASGDQPLTTRDVADGLGVQLRTARRLLQRLELAGHAERSGSLDSGAIGRPLTLYRVTL</sequence>
<proteinExistence type="predicted"/>